<dbReference type="EMBL" id="VWOX01000006">
    <property type="protein sequence ID" value="KAA5543179.1"/>
    <property type="molecule type" value="Genomic_DNA"/>
</dbReference>
<accession>A0A5M6DAX8</accession>
<evidence type="ECO:0000313" key="11">
    <source>
        <dbReference type="Proteomes" id="UP000324479"/>
    </source>
</evidence>
<protein>
    <submittedName>
        <fullName evidence="10">C-type cytochrome</fullName>
    </submittedName>
</protein>
<dbReference type="InterPro" id="IPR036909">
    <property type="entry name" value="Cyt_c-like_dom_sf"/>
</dbReference>
<dbReference type="InterPro" id="IPR009056">
    <property type="entry name" value="Cyt_c-like_dom"/>
</dbReference>
<evidence type="ECO:0000256" key="6">
    <source>
        <dbReference type="ARBA" id="ARBA00023008"/>
    </source>
</evidence>
<dbReference type="Pfam" id="PF00127">
    <property type="entry name" value="Copper-bind"/>
    <property type="match status" value="1"/>
</dbReference>
<dbReference type="PROSITE" id="PS00196">
    <property type="entry name" value="COPPER_BLUE"/>
    <property type="match status" value="1"/>
</dbReference>
<keyword evidence="6" id="KW-0186">Copper</keyword>
<gene>
    <name evidence="10" type="ORF">FYK55_12935</name>
</gene>
<feature type="chain" id="PRO_5024279253" evidence="8">
    <location>
        <begin position="25"/>
        <end position="638"/>
    </location>
</feature>
<keyword evidence="3 7" id="KW-0479">Metal-binding</keyword>
<keyword evidence="11" id="KW-1185">Reference proteome</keyword>
<evidence type="ECO:0000256" key="8">
    <source>
        <dbReference type="SAM" id="SignalP"/>
    </source>
</evidence>
<dbReference type="AlphaFoldDB" id="A0A5M6DAX8"/>
<dbReference type="CDD" id="cd04233">
    <property type="entry name" value="Auracyanin"/>
    <property type="match status" value="1"/>
</dbReference>
<dbReference type="InterPro" id="IPR000923">
    <property type="entry name" value="BlueCu_1"/>
</dbReference>
<keyword evidence="5 7" id="KW-0408">Iron</keyword>
<keyword evidence="4" id="KW-0249">Electron transport</keyword>
<comment type="caution">
    <text evidence="10">The sequence shown here is derived from an EMBL/GenBank/DDBJ whole genome shotgun (WGS) entry which is preliminary data.</text>
</comment>
<dbReference type="Gene3D" id="1.10.760.10">
    <property type="entry name" value="Cytochrome c-like domain"/>
    <property type="match status" value="1"/>
</dbReference>
<proteinExistence type="predicted"/>
<dbReference type="PANTHER" id="PTHR33546">
    <property type="entry name" value="LARGE, MULTIFUNCTIONAL SECRETED PROTEIN-RELATED"/>
    <property type="match status" value="1"/>
</dbReference>
<keyword evidence="2 7" id="KW-0349">Heme</keyword>
<dbReference type="PANTHER" id="PTHR33546:SF1">
    <property type="entry name" value="LARGE, MULTIFUNCTIONAL SECRETED PROTEIN"/>
    <property type="match status" value="1"/>
</dbReference>
<evidence type="ECO:0000256" key="5">
    <source>
        <dbReference type="ARBA" id="ARBA00023004"/>
    </source>
</evidence>
<dbReference type="InterPro" id="IPR013427">
    <property type="entry name" value="Haem-bd_dom_put"/>
</dbReference>
<evidence type="ECO:0000256" key="3">
    <source>
        <dbReference type="ARBA" id="ARBA00022723"/>
    </source>
</evidence>
<evidence type="ECO:0000256" key="4">
    <source>
        <dbReference type="ARBA" id="ARBA00022982"/>
    </source>
</evidence>
<reference evidence="10 11" key="1">
    <citation type="submission" date="2019-08" db="EMBL/GenBank/DDBJ databases">
        <authorList>
            <person name="Dhanesh K."/>
            <person name="Kumar G."/>
            <person name="Sasikala C."/>
            <person name="Venkata Ramana C."/>
        </authorList>
    </citation>
    <scope>NUCLEOTIDE SEQUENCE [LARGE SCALE GENOMIC DNA]</scope>
    <source>
        <strain evidence="10 11">JC645</strain>
    </source>
</reference>
<feature type="domain" description="Cytochrome c" evidence="9">
    <location>
        <begin position="497"/>
        <end position="636"/>
    </location>
</feature>
<feature type="signal peptide" evidence="8">
    <location>
        <begin position="1"/>
        <end position="24"/>
    </location>
</feature>
<dbReference type="GO" id="GO:0005507">
    <property type="term" value="F:copper ion binding"/>
    <property type="evidence" value="ECO:0007669"/>
    <property type="project" value="InterPro"/>
</dbReference>
<sequence length="638" mass="69869">MRHDHLVRTLLGLLYCFAGTIASADDSVTAPTVFLDKSPRIVAYQLQRLSDERLLLVPRSTDDAKYIPVYEAILKRPAMSPNYREEAVDALVKLRGSSPAAEILSAIEAAKPEDEKSKRSIEMLTRMLLDRPPSELAGIADALVTASQSRGTKLSTIGFAGLLAAGRSDQARSNAGEQTDQRIALLHAIELLPDDKLKTAQRDFAVACFEAGEPAELKAASMEALSKIPSAVQDTFDRLIPLVIAGKDVDTQSTGLRITAARGLLRLPQTVYRTQPSRDAALALVEFAEATRPADRTSPEFIDAMQLVDRLMRELPADTARGYRERLREITVRVVKIQTVEEEMRYDTPYFAVEAGRPVQILLENHDLMPHNLVVTQPGALKAVALGGLAAGPEGTGGLPYVPDSPNVLAASEMVAPDSTTRITLDAPEQPGEYPYVCTFPQHWYRMYGVMVVVEDLEAWNRSPTVPANPIGSNRSFAQAWKLDDFADALPTDPQGRSPRIGEKIFNEASCVGCHKIKGVGGAVGPELTEVYKKWKGDDTAILREILQPSHTIDPKYAMQLILTVEGNTLSGIVIAEDDDKVTLVTNPDSKEPIVVPQDDIEEMVRSTTSMMPKGLMDQFTKDEVLELLAYLQSMSQP</sequence>
<dbReference type="NCBIfam" id="TIGR02603">
    <property type="entry name" value="CxxCH_TIGR02603"/>
    <property type="match status" value="1"/>
</dbReference>
<dbReference type="InterPro" id="IPR028871">
    <property type="entry name" value="BlueCu_1_BS"/>
</dbReference>
<dbReference type="SUPFAM" id="SSF49503">
    <property type="entry name" value="Cupredoxins"/>
    <property type="match status" value="1"/>
</dbReference>
<dbReference type="Pfam" id="PF00034">
    <property type="entry name" value="Cytochrom_C"/>
    <property type="match status" value="1"/>
</dbReference>
<evidence type="ECO:0000259" key="9">
    <source>
        <dbReference type="PROSITE" id="PS51007"/>
    </source>
</evidence>
<dbReference type="GO" id="GO:0020037">
    <property type="term" value="F:heme binding"/>
    <property type="evidence" value="ECO:0007669"/>
    <property type="project" value="InterPro"/>
</dbReference>
<organism evidence="10 11">
    <name type="scientific">Roseiconus nitratireducens</name>
    <dbReference type="NCBI Taxonomy" id="2605748"/>
    <lineage>
        <taxon>Bacteria</taxon>
        <taxon>Pseudomonadati</taxon>
        <taxon>Planctomycetota</taxon>
        <taxon>Planctomycetia</taxon>
        <taxon>Pirellulales</taxon>
        <taxon>Pirellulaceae</taxon>
        <taxon>Roseiconus</taxon>
    </lineage>
</organism>
<dbReference type="Proteomes" id="UP000324479">
    <property type="component" value="Unassembled WGS sequence"/>
</dbReference>
<dbReference type="GO" id="GO:0009055">
    <property type="term" value="F:electron transfer activity"/>
    <property type="evidence" value="ECO:0007669"/>
    <property type="project" value="InterPro"/>
</dbReference>
<dbReference type="SUPFAM" id="SSF46626">
    <property type="entry name" value="Cytochrome c"/>
    <property type="match status" value="1"/>
</dbReference>
<dbReference type="InterPro" id="IPR008972">
    <property type="entry name" value="Cupredoxin"/>
</dbReference>
<evidence type="ECO:0000256" key="7">
    <source>
        <dbReference type="PROSITE-ProRule" id="PRU00433"/>
    </source>
</evidence>
<evidence type="ECO:0000256" key="2">
    <source>
        <dbReference type="ARBA" id="ARBA00022617"/>
    </source>
</evidence>
<dbReference type="RefSeq" id="WP_150076844.1">
    <property type="nucleotide sequence ID" value="NZ_VWOX01000006.1"/>
</dbReference>
<dbReference type="PROSITE" id="PS51007">
    <property type="entry name" value="CYTC"/>
    <property type="match status" value="1"/>
</dbReference>
<evidence type="ECO:0000256" key="1">
    <source>
        <dbReference type="ARBA" id="ARBA00022448"/>
    </source>
</evidence>
<keyword evidence="8" id="KW-0732">Signal</keyword>
<name>A0A5M6DAX8_9BACT</name>
<evidence type="ECO:0000313" key="10">
    <source>
        <dbReference type="EMBL" id="KAA5543179.1"/>
    </source>
</evidence>
<dbReference type="Gene3D" id="2.60.40.420">
    <property type="entry name" value="Cupredoxins - blue copper proteins"/>
    <property type="match status" value="1"/>
</dbReference>
<keyword evidence="1" id="KW-0813">Transport</keyword>